<dbReference type="EMBL" id="JAAIUW010000010">
    <property type="protein sequence ID" value="KAF7813127.1"/>
    <property type="molecule type" value="Genomic_DNA"/>
</dbReference>
<evidence type="ECO:0000313" key="1">
    <source>
        <dbReference type="EMBL" id="KAF7813127.1"/>
    </source>
</evidence>
<proteinExistence type="predicted"/>
<dbReference type="Proteomes" id="UP000634136">
    <property type="component" value="Unassembled WGS sequence"/>
</dbReference>
<accession>A0A834W8L1</accession>
<keyword evidence="2" id="KW-1185">Reference proteome</keyword>
<protein>
    <submittedName>
        <fullName evidence="1">Uncharacterized protein</fullName>
    </submittedName>
</protein>
<dbReference type="AlphaFoldDB" id="A0A834W8L1"/>
<evidence type="ECO:0000313" key="2">
    <source>
        <dbReference type="Proteomes" id="UP000634136"/>
    </source>
</evidence>
<organism evidence="1 2">
    <name type="scientific">Senna tora</name>
    <dbReference type="NCBI Taxonomy" id="362788"/>
    <lineage>
        <taxon>Eukaryota</taxon>
        <taxon>Viridiplantae</taxon>
        <taxon>Streptophyta</taxon>
        <taxon>Embryophyta</taxon>
        <taxon>Tracheophyta</taxon>
        <taxon>Spermatophyta</taxon>
        <taxon>Magnoliopsida</taxon>
        <taxon>eudicotyledons</taxon>
        <taxon>Gunneridae</taxon>
        <taxon>Pentapetalae</taxon>
        <taxon>rosids</taxon>
        <taxon>fabids</taxon>
        <taxon>Fabales</taxon>
        <taxon>Fabaceae</taxon>
        <taxon>Caesalpinioideae</taxon>
        <taxon>Cassia clade</taxon>
        <taxon>Senna</taxon>
    </lineage>
</organism>
<name>A0A834W8L1_9FABA</name>
<sequence length="32" mass="3718">MAEKRLRWVQQPIWVPSLLVCNVAASQYSCQL</sequence>
<reference evidence="1" key="1">
    <citation type="submission" date="2020-09" db="EMBL/GenBank/DDBJ databases">
        <title>Genome-Enabled Discovery of Anthraquinone Biosynthesis in Senna tora.</title>
        <authorList>
            <person name="Kang S.-H."/>
            <person name="Pandey R.P."/>
            <person name="Lee C.-M."/>
            <person name="Sim J.-S."/>
            <person name="Jeong J.-T."/>
            <person name="Choi B.-S."/>
            <person name="Jung M."/>
            <person name="Ginzburg D."/>
            <person name="Zhao K."/>
            <person name="Won S.Y."/>
            <person name="Oh T.-J."/>
            <person name="Yu Y."/>
            <person name="Kim N.-H."/>
            <person name="Lee O.R."/>
            <person name="Lee T.-H."/>
            <person name="Bashyal P."/>
            <person name="Kim T.-S."/>
            <person name="Lee W.-H."/>
            <person name="Kawkins C."/>
            <person name="Kim C.-K."/>
            <person name="Kim J.S."/>
            <person name="Ahn B.O."/>
            <person name="Rhee S.Y."/>
            <person name="Sohng J.K."/>
        </authorList>
    </citation>
    <scope>NUCLEOTIDE SEQUENCE</scope>
    <source>
        <tissue evidence="1">Leaf</tissue>
    </source>
</reference>
<gene>
    <name evidence="1" type="ORF">G2W53_034103</name>
</gene>
<comment type="caution">
    <text evidence="1">The sequence shown here is derived from an EMBL/GenBank/DDBJ whole genome shotgun (WGS) entry which is preliminary data.</text>
</comment>